<accession>A0A5Y0QJB7</accession>
<gene>
    <name evidence="1" type="ORF">E0Y54_23140</name>
</gene>
<name>A0A5Y0QJB7_SALET</name>
<proteinExistence type="predicted"/>
<protein>
    <submittedName>
        <fullName evidence="1">DUF1367 family protein</fullName>
    </submittedName>
</protein>
<comment type="caution">
    <text evidence="1">The sequence shown here is derived from an EMBL/GenBank/DDBJ whole genome shotgun (WGS) entry which is preliminary data.</text>
</comment>
<sequence length="27" mass="3198">WRWILSRTFRTQREAENAAAQLMSFAG</sequence>
<organism evidence="1">
    <name type="scientific">Salmonella enterica subsp. enterica serovar Weltevreden</name>
    <dbReference type="NCBI Taxonomy" id="57743"/>
    <lineage>
        <taxon>Bacteria</taxon>
        <taxon>Pseudomonadati</taxon>
        <taxon>Pseudomonadota</taxon>
        <taxon>Gammaproteobacteria</taxon>
        <taxon>Enterobacterales</taxon>
        <taxon>Enterobacteriaceae</taxon>
        <taxon>Salmonella</taxon>
    </lineage>
</organism>
<feature type="non-terminal residue" evidence="1">
    <location>
        <position position="1"/>
    </location>
</feature>
<dbReference type="Pfam" id="PF07105">
    <property type="entry name" value="DUF1367"/>
    <property type="match status" value="1"/>
</dbReference>
<dbReference type="InterPro" id="IPR009797">
    <property type="entry name" value="DUF1367"/>
</dbReference>
<dbReference type="AlphaFoldDB" id="A0A5Y0QJB7"/>
<dbReference type="EMBL" id="AAHYKC010000051">
    <property type="protein sequence ID" value="ECB6964898.1"/>
    <property type="molecule type" value="Genomic_DNA"/>
</dbReference>
<reference evidence="1" key="1">
    <citation type="submission" date="2019-03" db="EMBL/GenBank/DDBJ databases">
        <authorList>
            <person name="Ashton P.M."/>
            <person name="Dallman T."/>
            <person name="Nair S."/>
            <person name="De Pinna E."/>
            <person name="Peters T."/>
            <person name="Grant K."/>
        </authorList>
    </citation>
    <scope>NUCLEOTIDE SEQUENCE</scope>
    <source>
        <strain evidence="1">306533</strain>
    </source>
</reference>
<evidence type="ECO:0000313" key="1">
    <source>
        <dbReference type="EMBL" id="ECB6964898.1"/>
    </source>
</evidence>